<feature type="coiled-coil region" evidence="2">
    <location>
        <begin position="860"/>
        <end position="887"/>
    </location>
</feature>
<dbReference type="RefSeq" id="WP_264141307.1">
    <property type="nucleotide sequence ID" value="NZ_JAOYEY010000016.1"/>
</dbReference>
<dbReference type="InterPro" id="IPR051943">
    <property type="entry name" value="TRAFAC_Dynamin-like_GTPase"/>
</dbReference>
<accession>A0ABT3DBA1</accession>
<sequence>MTREEQLIEKTFYRTYLQERDEKHTVHELGQVYYDEQSREESFDLSYIRYAQGEYYFHAQDYETAIFKWENIKNELEPWAKMNIGDAYYQLGLLSAAEDMYTSIETEELTLQSEVTLKLFFLYTEREKLEHAYDTIQKAVIIDPDYPEVTRTARDFYEEQNDDEHAVKLAVREAIRTQKEEWFSVLTSYVKEGKTKIFSPDYFAEVLLAMYEASRPSLISFIGALWDSYKKEDSYLHWIQTINEMVLSTVEYKEDADWNQIVELYDQTFKELTDGRYYLKELQVVIPHLLACWLKLSTRATSLSPAATVLAWNEIFPGQIIQDAVYTAEEVIFEVEHNQNGSEQALQLFKTIKNWAETHSLEVDKRVSWWLEELINSNIKQHFLLMGEESSGKTTFVNSLLGDKFFKGSSSAFVVLHDDDELTMSQITSSGHRYLEDQRELVKEMEVNPSSLFQVKRPCIFLNEHQCALIDSPSIHKNQETRNELFNTSLLADGVLYILDGSSPLSENESDILYQLKKFAPDVKVHFILNKVDLIASDAHTQAVMNEIKSKIADIYPEAEILPYSSLHPFGQQLSQLNAFLSTHFPYEIKEKREKRTANILTLIRKVLADLLQKRVDMEKGLIYSIEWNEDILVRLKGLTNKLSDLQYEKVDTVISAYKTLLKVSKAELTETIPKLLKESSALIKEDSDFKQIHITLNEKMNAKIQDYVEDKLLPTVFNQLETWISASHDELLESQSYLNEMSDTFNDIYEEKKLSLQCDFSLLEDWNRDITRMTGRVRYEKENILLKNKPTQLILKGAGKLFGTMNQSNHVLFNQYKKYVENESYEEVTNSIANKLFLPFELFEKGLNQDVSSFFQGPIKEVENTIIETKETIQNGNEELANMRDNPEVFYDPLKLFEVNLLQQDFTLQAKKAYSRSI</sequence>
<protein>
    <submittedName>
        <fullName evidence="3">GTP-binding protein</fullName>
    </submittedName>
</protein>
<dbReference type="Gene3D" id="3.40.50.300">
    <property type="entry name" value="P-loop containing nucleotide triphosphate hydrolases"/>
    <property type="match status" value="1"/>
</dbReference>
<reference evidence="3 4" key="1">
    <citation type="submission" date="2022-10" db="EMBL/GenBank/DDBJ databases">
        <title>Draft genome assembly of moderately radiation resistant bacterium Metabacillus halosaccharovorans.</title>
        <authorList>
            <person name="Pal S."/>
            <person name="Gopinathan A."/>
        </authorList>
    </citation>
    <scope>NUCLEOTIDE SEQUENCE [LARGE SCALE GENOMIC DNA]</scope>
    <source>
        <strain evidence="3 4">VITHBRA001</strain>
    </source>
</reference>
<dbReference type="InterPro" id="IPR019734">
    <property type="entry name" value="TPR_rpt"/>
</dbReference>
<dbReference type="Gene3D" id="1.25.40.10">
    <property type="entry name" value="Tetratricopeptide repeat domain"/>
    <property type="match status" value="1"/>
</dbReference>
<dbReference type="PANTHER" id="PTHR43681">
    <property type="entry name" value="TRANSMEMBRANE GTPASE FZO"/>
    <property type="match status" value="1"/>
</dbReference>
<dbReference type="EMBL" id="JAOYEY010000016">
    <property type="protein sequence ID" value="MCV9884335.1"/>
    <property type="molecule type" value="Genomic_DNA"/>
</dbReference>
<proteinExistence type="predicted"/>
<name>A0ABT3DBA1_9BACI</name>
<evidence type="ECO:0000256" key="1">
    <source>
        <dbReference type="PROSITE-ProRule" id="PRU00339"/>
    </source>
</evidence>
<gene>
    <name evidence="3" type="ORF">OIH86_01555</name>
</gene>
<dbReference type="SUPFAM" id="SSF52540">
    <property type="entry name" value="P-loop containing nucleoside triphosphate hydrolases"/>
    <property type="match status" value="1"/>
</dbReference>
<dbReference type="InterPro" id="IPR027417">
    <property type="entry name" value="P-loop_NTPase"/>
</dbReference>
<keyword evidence="2" id="KW-0175">Coiled coil</keyword>
<dbReference type="PANTHER" id="PTHR43681:SF1">
    <property type="entry name" value="SARCALUMENIN"/>
    <property type="match status" value="1"/>
</dbReference>
<organism evidence="3 4">
    <name type="scientific">Metabacillus halosaccharovorans</name>
    <dbReference type="NCBI Taxonomy" id="930124"/>
    <lineage>
        <taxon>Bacteria</taxon>
        <taxon>Bacillati</taxon>
        <taxon>Bacillota</taxon>
        <taxon>Bacilli</taxon>
        <taxon>Bacillales</taxon>
        <taxon>Bacillaceae</taxon>
        <taxon>Metabacillus</taxon>
    </lineage>
</organism>
<keyword evidence="4" id="KW-1185">Reference proteome</keyword>
<evidence type="ECO:0000313" key="4">
    <source>
        <dbReference type="Proteomes" id="UP001526147"/>
    </source>
</evidence>
<keyword evidence="1" id="KW-0802">TPR repeat</keyword>
<dbReference type="SUPFAM" id="SSF48452">
    <property type="entry name" value="TPR-like"/>
    <property type="match status" value="1"/>
</dbReference>
<evidence type="ECO:0000313" key="3">
    <source>
        <dbReference type="EMBL" id="MCV9884335.1"/>
    </source>
</evidence>
<evidence type="ECO:0000256" key="2">
    <source>
        <dbReference type="SAM" id="Coils"/>
    </source>
</evidence>
<feature type="repeat" description="TPR" evidence="1">
    <location>
        <begin position="113"/>
        <end position="146"/>
    </location>
</feature>
<comment type="caution">
    <text evidence="3">The sequence shown here is derived from an EMBL/GenBank/DDBJ whole genome shotgun (WGS) entry which is preliminary data.</text>
</comment>
<dbReference type="InterPro" id="IPR011990">
    <property type="entry name" value="TPR-like_helical_dom_sf"/>
</dbReference>
<dbReference type="Proteomes" id="UP001526147">
    <property type="component" value="Unassembled WGS sequence"/>
</dbReference>
<dbReference type="PROSITE" id="PS50005">
    <property type="entry name" value="TPR"/>
    <property type="match status" value="1"/>
</dbReference>